<feature type="transmembrane region" description="Helical" evidence="1">
    <location>
        <begin position="12"/>
        <end position="32"/>
    </location>
</feature>
<evidence type="ECO:0000313" key="2">
    <source>
        <dbReference type="EMBL" id="KAK1920677.1"/>
    </source>
</evidence>
<feature type="transmembrane region" description="Helical" evidence="1">
    <location>
        <begin position="216"/>
        <end position="233"/>
    </location>
</feature>
<dbReference type="EMBL" id="JAODAN010000014">
    <property type="protein sequence ID" value="KAK1920677.1"/>
    <property type="molecule type" value="Genomic_DNA"/>
</dbReference>
<dbReference type="PANTHER" id="PTHR37488">
    <property type="entry name" value="DUF1275 DOMAIN-CONTAINING PROTEIN"/>
    <property type="match status" value="1"/>
</dbReference>
<dbReference type="InterPro" id="IPR010699">
    <property type="entry name" value="DUF1275"/>
</dbReference>
<protein>
    <recommendedName>
        <fullName evidence="4">DUF1275 domain protein</fullName>
    </recommendedName>
</protein>
<reference evidence="2" key="1">
    <citation type="submission" date="2023-02" db="EMBL/GenBank/DDBJ databases">
        <title>Identification and recombinant expression of a fungal hydrolase from Papiliotrema laurentii that hydrolyzes apple cutin and clears colloidal polyester polyurethane.</title>
        <authorList>
            <consortium name="DOE Joint Genome Institute"/>
            <person name="Roman V.A."/>
            <person name="Bojanowski C."/>
            <person name="Crable B.R."/>
            <person name="Wagner D.N."/>
            <person name="Hung C.S."/>
            <person name="Nadeau L.J."/>
            <person name="Schratz L."/>
            <person name="Haridas S."/>
            <person name="Pangilinan J."/>
            <person name="Lipzen A."/>
            <person name="Na H."/>
            <person name="Yan M."/>
            <person name="Ng V."/>
            <person name="Grigoriev I.V."/>
            <person name="Spatafora J.W."/>
            <person name="Barlow D."/>
            <person name="Biffinger J."/>
            <person name="Kelley-Loughnane N."/>
            <person name="Varaljay V.A."/>
            <person name="Crookes-Goodson W.J."/>
        </authorList>
    </citation>
    <scope>NUCLEOTIDE SEQUENCE</scope>
    <source>
        <strain evidence="2">5307AH</strain>
    </source>
</reference>
<feature type="transmembrane region" description="Helical" evidence="1">
    <location>
        <begin position="191"/>
        <end position="210"/>
    </location>
</feature>
<comment type="caution">
    <text evidence="2">The sequence shown here is derived from an EMBL/GenBank/DDBJ whole genome shotgun (WGS) entry which is preliminary data.</text>
</comment>
<keyword evidence="1" id="KW-0472">Membrane</keyword>
<name>A0AAD9CSB7_PAPLA</name>
<proteinExistence type="predicted"/>
<dbReference type="Pfam" id="PF06912">
    <property type="entry name" value="DUF1275"/>
    <property type="match status" value="1"/>
</dbReference>
<evidence type="ECO:0000313" key="3">
    <source>
        <dbReference type="Proteomes" id="UP001182556"/>
    </source>
</evidence>
<organism evidence="2 3">
    <name type="scientific">Papiliotrema laurentii</name>
    <name type="common">Cryptococcus laurentii</name>
    <dbReference type="NCBI Taxonomy" id="5418"/>
    <lineage>
        <taxon>Eukaryota</taxon>
        <taxon>Fungi</taxon>
        <taxon>Dikarya</taxon>
        <taxon>Basidiomycota</taxon>
        <taxon>Agaricomycotina</taxon>
        <taxon>Tremellomycetes</taxon>
        <taxon>Tremellales</taxon>
        <taxon>Rhynchogastremaceae</taxon>
        <taxon>Papiliotrema</taxon>
    </lineage>
</organism>
<feature type="transmembrane region" description="Helical" evidence="1">
    <location>
        <begin position="68"/>
        <end position="88"/>
    </location>
</feature>
<feature type="transmembrane region" description="Helical" evidence="1">
    <location>
        <begin position="132"/>
        <end position="149"/>
    </location>
</feature>
<keyword evidence="1" id="KW-0812">Transmembrane</keyword>
<dbReference type="Proteomes" id="UP001182556">
    <property type="component" value="Unassembled WGS sequence"/>
</dbReference>
<evidence type="ECO:0000256" key="1">
    <source>
        <dbReference type="SAM" id="Phobius"/>
    </source>
</evidence>
<keyword evidence="1" id="KW-1133">Transmembrane helix</keyword>
<feature type="transmembrane region" description="Helical" evidence="1">
    <location>
        <begin position="100"/>
        <end position="120"/>
    </location>
</feature>
<accession>A0AAD9CSB7</accession>
<dbReference type="PANTHER" id="PTHR37488:SF2">
    <property type="entry name" value="DUF1275 DOMAIN-CONTAINING PROTEIN"/>
    <property type="match status" value="1"/>
</dbReference>
<dbReference type="AlphaFoldDB" id="A0AAD9CSB7"/>
<gene>
    <name evidence="2" type="ORF">DB88DRAFT_444490</name>
</gene>
<sequence length="248" mass="26584">MSLRASCTSRALIKPTSLTGPLLLVTFCAGVLDTTTYFNFGTFASNQTGNTLILISVLCGLHPAKTDIGLTGASLLAFLAFGFVSARLSIQCGRSRRRGWLMLSLACQNLLLLLAAALVSSRTVVLPSQWDWIIIALLAASAGVQVVMARTSANPEIPSAMLTSPFIDFMIDPRLFKGVSAPESRPRNVRLLYLVSLTGGAFVGGGLHRAGGTLTVLWVAFGLKMIVMAWICLARNDEEELPVTRVQQ</sequence>
<evidence type="ECO:0008006" key="4">
    <source>
        <dbReference type="Google" id="ProtNLM"/>
    </source>
</evidence>
<keyword evidence="3" id="KW-1185">Reference proteome</keyword>